<dbReference type="EMBL" id="OW240914">
    <property type="protein sequence ID" value="CAH2273469.1"/>
    <property type="molecule type" value="Genomic_DNA"/>
</dbReference>
<dbReference type="AlphaFoldDB" id="A0AAD1RKN2"/>
<keyword evidence="1" id="KW-0472">Membrane</keyword>
<keyword evidence="1" id="KW-0812">Transmembrane</keyword>
<dbReference type="InterPro" id="IPR036364">
    <property type="entry name" value="SEA_dom_sf"/>
</dbReference>
<keyword evidence="4" id="KW-1185">Reference proteome</keyword>
<evidence type="ECO:0000313" key="4">
    <source>
        <dbReference type="Proteomes" id="UP001295444"/>
    </source>
</evidence>
<sequence length="301" mass="33512">MNILRILLLSPFITRDLNGDLEISGKLYLETQVDTDLKALMNTMLPLANVSVDLSSVILDGYRMELQVFPITFRITNRLFQANLLDRSSSGFKELSNNLSVAVRSTLQDYGPLQVIIGEFRSGSIVCKGKLLYSFPAPGSGEVLRDFVASLRSSGNLGSSPYKVELTSLIVGDSKPETNFEYVDFPGFAVAIIVMCGLSILILPGLVYVCIKTKVFGKRQKASFTRRNDPDQQSHHFEMDNRAFRASIEQGKMECGGSPRSTKIRMTKNRNTESVRYGEGTKITPCVQKTYRSDSNLTHIQ</sequence>
<feature type="transmembrane region" description="Helical" evidence="1">
    <location>
        <begin position="188"/>
        <end position="211"/>
    </location>
</feature>
<keyword evidence="1" id="KW-1133">Transmembrane helix</keyword>
<reference evidence="3" key="1">
    <citation type="submission" date="2022-03" db="EMBL/GenBank/DDBJ databases">
        <authorList>
            <person name="Alioto T."/>
            <person name="Alioto T."/>
            <person name="Gomez Garrido J."/>
        </authorList>
    </citation>
    <scope>NUCLEOTIDE SEQUENCE</scope>
</reference>
<protein>
    <recommendedName>
        <fullName evidence="2">SEA domain-containing protein</fullName>
    </recommendedName>
</protein>
<dbReference type="Proteomes" id="UP001295444">
    <property type="component" value="Chromosome 03"/>
</dbReference>
<feature type="domain" description="SEA" evidence="2">
    <location>
        <begin position="65"/>
        <end position="176"/>
    </location>
</feature>
<dbReference type="SUPFAM" id="SSF82671">
    <property type="entry name" value="SEA domain"/>
    <property type="match status" value="1"/>
</dbReference>
<evidence type="ECO:0000313" key="3">
    <source>
        <dbReference type="EMBL" id="CAH2273469.1"/>
    </source>
</evidence>
<organism evidence="3 4">
    <name type="scientific">Pelobates cultripes</name>
    <name type="common">Western spadefoot toad</name>
    <dbReference type="NCBI Taxonomy" id="61616"/>
    <lineage>
        <taxon>Eukaryota</taxon>
        <taxon>Metazoa</taxon>
        <taxon>Chordata</taxon>
        <taxon>Craniata</taxon>
        <taxon>Vertebrata</taxon>
        <taxon>Euteleostomi</taxon>
        <taxon>Amphibia</taxon>
        <taxon>Batrachia</taxon>
        <taxon>Anura</taxon>
        <taxon>Pelobatoidea</taxon>
        <taxon>Pelobatidae</taxon>
        <taxon>Pelobates</taxon>
    </lineage>
</organism>
<accession>A0AAD1RKN2</accession>
<evidence type="ECO:0000259" key="2">
    <source>
        <dbReference type="PROSITE" id="PS50024"/>
    </source>
</evidence>
<dbReference type="PROSITE" id="PS50024">
    <property type="entry name" value="SEA"/>
    <property type="match status" value="1"/>
</dbReference>
<evidence type="ECO:0000256" key="1">
    <source>
        <dbReference type="SAM" id="Phobius"/>
    </source>
</evidence>
<dbReference type="InterPro" id="IPR000082">
    <property type="entry name" value="SEA_dom"/>
</dbReference>
<proteinExistence type="predicted"/>
<name>A0AAD1RKN2_PELCU</name>
<gene>
    <name evidence="3" type="ORF">PECUL_23A052283</name>
</gene>